<dbReference type="PANTHER" id="PTHR48081">
    <property type="entry name" value="AB HYDROLASE SUPERFAMILY PROTEIN C4A8.06C"/>
    <property type="match status" value="1"/>
</dbReference>
<protein>
    <recommendedName>
        <fullName evidence="2">Alpha/beta hydrolase fold-3 domain-containing protein</fullName>
    </recommendedName>
</protein>
<dbReference type="InterPro" id="IPR013094">
    <property type="entry name" value="AB_hydrolase_3"/>
</dbReference>
<dbReference type="InterPro" id="IPR029058">
    <property type="entry name" value="AB_hydrolase_fold"/>
</dbReference>
<evidence type="ECO:0000313" key="3">
    <source>
        <dbReference type="EMBL" id="KAK7687639.1"/>
    </source>
</evidence>
<keyword evidence="1" id="KW-0378">Hydrolase</keyword>
<proteinExistence type="predicted"/>
<dbReference type="Gene3D" id="3.40.50.1820">
    <property type="entry name" value="alpha/beta hydrolase"/>
    <property type="match status" value="1"/>
</dbReference>
<sequence>MSSNVLNPEIAAILAKLPARPKGRLPIEQQRAGFAMMMAGMHAGLAPHLPNESEYTVEDHTVPVEGGEIKVRSVVPKGGENFPLLVWFHGGGWALGDIDMDDYYLRIISVKLKVSTVNVEYRLAPEFLFPTGINDAYAGLKWAAENAKALSVSLSNGFIVGGTSAGGNLAASVSLLARDDAFFKDRPLTGQLLIIPSVVHIDANVDVYRTELLSMEENKDAPSLDADAVRQFNEMLQAPPEDPRFSVLLAESHANLPPAYIQVSGLDPLRDEGILYEKVLRNAGVKTQIIVYPGLPHGGHGFLTTSIATKFNKDTRDGIRWLLSGHV</sequence>
<reference evidence="3 4" key="1">
    <citation type="submission" date="2022-09" db="EMBL/GenBank/DDBJ databases">
        <authorList>
            <person name="Palmer J.M."/>
        </authorList>
    </citation>
    <scope>NUCLEOTIDE SEQUENCE [LARGE SCALE GENOMIC DNA]</scope>
    <source>
        <strain evidence="3 4">DSM 7382</strain>
    </source>
</reference>
<dbReference type="SUPFAM" id="SSF53474">
    <property type="entry name" value="alpha/beta-Hydrolases"/>
    <property type="match status" value="1"/>
</dbReference>
<organism evidence="3 4">
    <name type="scientific">Cerrena zonata</name>
    <dbReference type="NCBI Taxonomy" id="2478898"/>
    <lineage>
        <taxon>Eukaryota</taxon>
        <taxon>Fungi</taxon>
        <taxon>Dikarya</taxon>
        <taxon>Basidiomycota</taxon>
        <taxon>Agaricomycotina</taxon>
        <taxon>Agaricomycetes</taxon>
        <taxon>Polyporales</taxon>
        <taxon>Cerrenaceae</taxon>
        <taxon>Cerrena</taxon>
    </lineage>
</organism>
<dbReference type="PANTHER" id="PTHR48081:SF8">
    <property type="entry name" value="ALPHA_BETA HYDROLASE FOLD-3 DOMAIN-CONTAINING PROTEIN-RELATED"/>
    <property type="match status" value="1"/>
</dbReference>
<name>A0AAW0GBX4_9APHY</name>
<evidence type="ECO:0000259" key="2">
    <source>
        <dbReference type="Pfam" id="PF07859"/>
    </source>
</evidence>
<keyword evidence="4" id="KW-1185">Reference proteome</keyword>
<accession>A0AAW0GBX4</accession>
<evidence type="ECO:0000256" key="1">
    <source>
        <dbReference type="ARBA" id="ARBA00022801"/>
    </source>
</evidence>
<gene>
    <name evidence="3" type="ORF">QCA50_008854</name>
</gene>
<dbReference type="GO" id="GO:0016787">
    <property type="term" value="F:hydrolase activity"/>
    <property type="evidence" value="ECO:0007669"/>
    <property type="project" value="UniProtKB-KW"/>
</dbReference>
<dbReference type="AlphaFoldDB" id="A0AAW0GBX4"/>
<dbReference type="Proteomes" id="UP001385951">
    <property type="component" value="Unassembled WGS sequence"/>
</dbReference>
<dbReference type="EMBL" id="JASBNA010000012">
    <property type="protein sequence ID" value="KAK7687639.1"/>
    <property type="molecule type" value="Genomic_DNA"/>
</dbReference>
<dbReference type="InterPro" id="IPR050300">
    <property type="entry name" value="GDXG_lipolytic_enzyme"/>
</dbReference>
<evidence type="ECO:0000313" key="4">
    <source>
        <dbReference type="Proteomes" id="UP001385951"/>
    </source>
</evidence>
<comment type="caution">
    <text evidence="3">The sequence shown here is derived from an EMBL/GenBank/DDBJ whole genome shotgun (WGS) entry which is preliminary data.</text>
</comment>
<dbReference type="Pfam" id="PF07859">
    <property type="entry name" value="Abhydrolase_3"/>
    <property type="match status" value="1"/>
</dbReference>
<feature type="domain" description="Alpha/beta hydrolase fold-3" evidence="2">
    <location>
        <begin position="85"/>
        <end position="299"/>
    </location>
</feature>